<proteinExistence type="predicted"/>
<protein>
    <recommendedName>
        <fullName evidence="3">DDE Tnp4 domain-containing protein</fullName>
    </recommendedName>
</protein>
<name>A0A162TGY1_PHYB8</name>
<dbReference type="VEuPathDB" id="FungiDB:PHYBLDRAFT_70408"/>
<dbReference type="InterPro" id="IPR027806">
    <property type="entry name" value="HARBI1_dom"/>
</dbReference>
<dbReference type="Proteomes" id="UP000077315">
    <property type="component" value="Unassembled WGS sequence"/>
</dbReference>
<dbReference type="GO" id="GO:0046872">
    <property type="term" value="F:metal ion binding"/>
    <property type="evidence" value="ECO:0007669"/>
    <property type="project" value="UniProtKB-KW"/>
</dbReference>
<keyword evidence="5" id="KW-1185">Reference proteome</keyword>
<dbReference type="EMBL" id="KV441026">
    <property type="protein sequence ID" value="OAD67053.1"/>
    <property type="molecule type" value="Genomic_DNA"/>
</dbReference>
<dbReference type="GeneID" id="29003184"/>
<evidence type="ECO:0000256" key="2">
    <source>
        <dbReference type="ARBA" id="ARBA00022723"/>
    </source>
</evidence>
<reference evidence="5" key="1">
    <citation type="submission" date="2015-06" db="EMBL/GenBank/DDBJ databases">
        <title>Expansion of signal transduction pathways in fungi by whole-genome duplication.</title>
        <authorList>
            <consortium name="DOE Joint Genome Institute"/>
            <person name="Corrochano L.M."/>
            <person name="Kuo A."/>
            <person name="Marcet-Houben M."/>
            <person name="Polaino S."/>
            <person name="Salamov A."/>
            <person name="Villalobos J.M."/>
            <person name="Alvarez M.I."/>
            <person name="Avalos J."/>
            <person name="Benito E.P."/>
            <person name="Benoit I."/>
            <person name="Burger G."/>
            <person name="Camino L.P."/>
            <person name="Canovas D."/>
            <person name="Cerda-Olmedo E."/>
            <person name="Cheng J.-F."/>
            <person name="Dominguez A."/>
            <person name="Elias M."/>
            <person name="Eslava A.P."/>
            <person name="Glaser F."/>
            <person name="Grimwood J."/>
            <person name="Gutierrez G."/>
            <person name="Heitman J."/>
            <person name="Henrissat B."/>
            <person name="Iturriaga E.A."/>
            <person name="Lang B.F."/>
            <person name="Lavin J.L."/>
            <person name="Lee S."/>
            <person name="Li W."/>
            <person name="Lindquist E."/>
            <person name="Lopez-Garcia S."/>
            <person name="Luque E.M."/>
            <person name="Marcos A.T."/>
            <person name="Martin J."/>
            <person name="McCluskey K."/>
            <person name="Medina H.R."/>
            <person name="Miralles-Duran A."/>
            <person name="Miyazaki A."/>
            <person name="Munoz-Torres E."/>
            <person name="Oguiza J.A."/>
            <person name="Ohm R."/>
            <person name="Olmedo M."/>
            <person name="Orejas M."/>
            <person name="Ortiz-Castellanos L."/>
            <person name="Pisabarro A.G."/>
            <person name="Rodriguez-Romero J."/>
            <person name="Ruiz-Herrera J."/>
            <person name="Ruiz-Vazquez R."/>
            <person name="Sanz C."/>
            <person name="Schackwitz W."/>
            <person name="Schmutz J."/>
            <person name="Shahriari M."/>
            <person name="Shelest E."/>
            <person name="Silva-Franco F."/>
            <person name="Soanes D."/>
            <person name="Syed K."/>
            <person name="Tagua V.G."/>
            <person name="Talbot N.J."/>
            <person name="Thon M."/>
            <person name="De vries R.P."/>
            <person name="Wiebenga A."/>
            <person name="Yadav J.S."/>
            <person name="Braun E.L."/>
            <person name="Baker S."/>
            <person name="Garre V."/>
            <person name="Horwitz B."/>
            <person name="Torres-Martinez S."/>
            <person name="Idnurm A."/>
            <person name="Herrera-Estrella A."/>
            <person name="Gabaldon T."/>
            <person name="Grigoriev I.V."/>
        </authorList>
    </citation>
    <scope>NUCLEOTIDE SEQUENCE [LARGE SCALE GENOMIC DNA]</scope>
    <source>
        <strain evidence="5">NRRL 1555(-)</strain>
    </source>
</reference>
<evidence type="ECO:0000256" key="1">
    <source>
        <dbReference type="ARBA" id="ARBA00001968"/>
    </source>
</evidence>
<dbReference type="STRING" id="763407.A0A162TGY1"/>
<comment type="cofactor">
    <cofactor evidence="1">
        <name>a divalent metal cation</name>
        <dbReference type="ChEBI" id="CHEBI:60240"/>
    </cofactor>
</comment>
<sequence>MVALNIFRQHIQEEELIDSERKQPGGVSCNPSLGDTPHIDDIRRVVKENMFKEHYRITLSTFKTLFILAMSSIVIDNVITWPNTIKRTLEITAGFEQPTKSGKQRLKEVIGAIDGKLISIKKPTTANYGDSYADCKENISINLTAVSNYKKRFIHIATDTPGSLHDAHMLKLDLMYLLLPQLLILFIAAHGCRSENQEIVPLTMEQKLYNAVQSRTQQKIENTILLLVLRWKFLYKHLYLKNVGRLT</sequence>
<keyword evidence="2" id="KW-0479">Metal-binding</keyword>
<organism evidence="4 5">
    <name type="scientific">Phycomyces blakesleeanus (strain ATCC 8743b / DSM 1359 / FGSC 10004 / NBRC 33097 / NRRL 1555)</name>
    <dbReference type="NCBI Taxonomy" id="763407"/>
    <lineage>
        <taxon>Eukaryota</taxon>
        <taxon>Fungi</taxon>
        <taxon>Fungi incertae sedis</taxon>
        <taxon>Mucoromycota</taxon>
        <taxon>Mucoromycotina</taxon>
        <taxon>Mucoromycetes</taxon>
        <taxon>Mucorales</taxon>
        <taxon>Phycomycetaceae</taxon>
        <taxon>Phycomyces</taxon>
    </lineage>
</organism>
<accession>A0A162TGY1</accession>
<evidence type="ECO:0000313" key="4">
    <source>
        <dbReference type="EMBL" id="OAD67053.1"/>
    </source>
</evidence>
<gene>
    <name evidence="4" type="ORF">PHYBLDRAFT_70408</name>
</gene>
<feature type="domain" description="DDE Tnp4" evidence="3">
    <location>
        <begin position="113"/>
        <end position="239"/>
    </location>
</feature>
<evidence type="ECO:0000259" key="3">
    <source>
        <dbReference type="Pfam" id="PF13359"/>
    </source>
</evidence>
<evidence type="ECO:0000313" key="5">
    <source>
        <dbReference type="Proteomes" id="UP000077315"/>
    </source>
</evidence>
<dbReference type="AlphaFoldDB" id="A0A162TGY1"/>
<dbReference type="Pfam" id="PF13359">
    <property type="entry name" value="DDE_Tnp_4"/>
    <property type="match status" value="1"/>
</dbReference>
<dbReference type="InParanoid" id="A0A162TGY1"/>
<dbReference type="RefSeq" id="XP_018285093.1">
    <property type="nucleotide sequence ID" value="XM_018442278.1"/>
</dbReference>
<dbReference type="OrthoDB" id="2445244at2759"/>